<dbReference type="GO" id="GO:0005829">
    <property type="term" value="C:cytosol"/>
    <property type="evidence" value="ECO:0007669"/>
    <property type="project" value="TreeGrafter"/>
</dbReference>
<feature type="compositionally biased region" description="Polar residues" evidence="6">
    <location>
        <begin position="319"/>
        <end position="332"/>
    </location>
</feature>
<dbReference type="InterPro" id="IPR011009">
    <property type="entry name" value="Kinase-like_dom_sf"/>
</dbReference>
<feature type="binding site" evidence="5">
    <location>
        <position position="46"/>
    </location>
    <ligand>
        <name>ATP</name>
        <dbReference type="ChEBI" id="CHEBI:30616"/>
    </ligand>
</feature>
<feature type="region of interest" description="Disordered" evidence="6">
    <location>
        <begin position="644"/>
        <end position="690"/>
    </location>
</feature>
<feature type="compositionally biased region" description="Basic and acidic residues" evidence="6">
    <location>
        <begin position="354"/>
        <end position="365"/>
    </location>
</feature>
<dbReference type="GO" id="GO:0005776">
    <property type="term" value="C:autophagosome"/>
    <property type="evidence" value="ECO:0007669"/>
    <property type="project" value="TreeGrafter"/>
</dbReference>
<dbReference type="PANTHER" id="PTHR24348">
    <property type="entry name" value="SERINE/THREONINE-PROTEIN KINASE UNC-51-RELATED"/>
    <property type="match status" value="1"/>
</dbReference>
<feature type="compositionally biased region" description="Polar residues" evidence="6">
    <location>
        <begin position="669"/>
        <end position="688"/>
    </location>
</feature>
<keyword evidence="1" id="KW-0808">Transferase</keyword>
<dbReference type="InterPro" id="IPR008271">
    <property type="entry name" value="Ser/Thr_kinase_AS"/>
</dbReference>
<feature type="region of interest" description="Disordered" evidence="6">
    <location>
        <begin position="572"/>
        <end position="620"/>
    </location>
</feature>
<dbReference type="PROSITE" id="PS50011">
    <property type="entry name" value="PROTEIN_KINASE_DOM"/>
    <property type="match status" value="1"/>
</dbReference>
<organism evidence="8 9">
    <name type="scientific">Elysia marginata</name>
    <dbReference type="NCBI Taxonomy" id="1093978"/>
    <lineage>
        <taxon>Eukaryota</taxon>
        <taxon>Metazoa</taxon>
        <taxon>Spiralia</taxon>
        <taxon>Lophotrochozoa</taxon>
        <taxon>Mollusca</taxon>
        <taxon>Gastropoda</taxon>
        <taxon>Heterobranchia</taxon>
        <taxon>Euthyneura</taxon>
        <taxon>Panpulmonata</taxon>
        <taxon>Sacoglossa</taxon>
        <taxon>Placobranchoidea</taxon>
        <taxon>Plakobranchidae</taxon>
        <taxon>Elysia</taxon>
    </lineage>
</organism>
<sequence length="1146" mass="124859">MISETDVGDFEIIKTGILGTGAFATVWKGRHKKDHSNLVAIKAIKKKNFLKSQQLLSKEITILKSLSGLHHKNVVGLLDCVELKDEVCLVMEYCNGGDLADCLHRNGTLSEDTLCSYVKQIGEAMKALQHKGIVHRDLKPQNILLCYDGPKYPHPSEMLLKIADFGFARFIMGGEMATTLCGSPMYMAPEVIMSVKYSAKADLWSIGTILYQCLTGRAPFQAQNPQELKKKYEKSPGLKPNIPTSTSPELRDLLMRMLKRDAEERISFEEFFSHPFLQLASTAKVMPPPASLSKRRSSSSSDSSTRGKSPSPSRAKGSPSRQKSNEKTASPKRSSKIPEDKEEEMVTTLTETTDFTKIEKDEVKGRSGRSTPDDYVMVPENLCMEAGDESVSVKRAPLAEEEMASFSSSVHRSPKAKLKSSPSKPAERVNDPAVPAAPSLNTVRPVTLPMETDPSPPTPISVPATIKCEPEVTLRNPAKSKVTSPVKAKEGEAQSVTAGGAVKEARLSGVDAVNAGSYSPPAVQFCVGTPPNAGSGPSWRRSSVGMVTPPPYATNLIGSPRKHSLTTYHHVHHPPPSHHLHNYHHYPQLSNSSSSPGAMSGSGGETATTAGNARPVSCPFPHLSSAPHSLPAVPGSPNKMPVMFHLGSSSSTSSTTTNNPSTTTNTSSAVCQPQQQQPRGDITSSPTATLEPVTAPFASPASAVPSVRVGAVVNIPVSGACCGDHHYPPICHNHQYNTVPDNMMALAARQREALGELHRVSTDSSLLNAHHLNQNRQGMMVPFRSRERLSSCGDTSSTSTTPPFAGSPLRQGFQYGSALELNQQHQCNPAGHHLYHHQLPRNMSPPAHVAGPPPHQMMLAQSPPSISAGMLHGIGTTTGSTTSTTSATPLRFVPQPLSEETLMDDNHNETLGKLSFVLDLVECILDLAHSMGSALRSVDPSEAKKIDQLSPEHLNQYRSSQRSLEQLVLYARACHLLNSALHMARDEIRNDRLQQSTNLRTVLGEMNTYYHHVVEKCKAIHRDFTHSCKTPLTQKLVMATADKLIYNQAIQMCQAAALDEFSNTCSPENTAEVVRRYQVAQILLHSLAQTARNENDKHMLVKYRKSVESRLSILTSDNIQFDRNHPHIPQPHLPVDNQHYHGGLKF</sequence>
<evidence type="ECO:0000256" key="1">
    <source>
        <dbReference type="ARBA" id="ARBA00022679"/>
    </source>
</evidence>
<evidence type="ECO:0000313" key="8">
    <source>
        <dbReference type="EMBL" id="GFR59168.1"/>
    </source>
</evidence>
<dbReference type="InterPro" id="IPR017441">
    <property type="entry name" value="Protein_kinase_ATP_BS"/>
</dbReference>
<dbReference type="AlphaFoldDB" id="A0AAV4EDK7"/>
<keyword evidence="3 8" id="KW-0418">Kinase</keyword>
<evidence type="ECO:0000256" key="4">
    <source>
        <dbReference type="ARBA" id="ARBA00022840"/>
    </source>
</evidence>
<keyword evidence="9" id="KW-1185">Reference proteome</keyword>
<feature type="domain" description="Protein kinase" evidence="7">
    <location>
        <begin position="12"/>
        <end position="277"/>
    </location>
</feature>
<evidence type="ECO:0000256" key="6">
    <source>
        <dbReference type="SAM" id="MobiDB-lite"/>
    </source>
</evidence>
<feature type="compositionally biased region" description="Low complexity" evidence="6">
    <location>
        <begin position="298"/>
        <end position="314"/>
    </location>
</feature>
<dbReference type="GO" id="GO:0000422">
    <property type="term" value="P:autophagy of mitochondrion"/>
    <property type="evidence" value="ECO:0007669"/>
    <property type="project" value="TreeGrafter"/>
</dbReference>
<dbReference type="Pfam" id="PF00069">
    <property type="entry name" value="Pkinase"/>
    <property type="match status" value="1"/>
</dbReference>
<keyword evidence="2 5" id="KW-0547">Nucleotide-binding</keyword>
<dbReference type="GO" id="GO:0042594">
    <property type="term" value="P:response to starvation"/>
    <property type="evidence" value="ECO:0007669"/>
    <property type="project" value="TreeGrafter"/>
</dbReference>
<dbReference type="Gene3D" id="3.30.200.20">
    <property type="entry name" value="Phosphorylase Kinase, domain 1"/>
    <property type="match status" value="1"/>
</dbReference>
<evidence type="ECO:0000259" key="7">
    <source>
        <dbReference type="PROSITE" id="PS50011"/>
    </source>
</evidence>
<evidence type="ECO:0000256" key="2">
    <source>
        <dbReference type="ARBA" id="ARBA00022741"/>
    </source>
</evidence>
<dbReference type="GO" id="GO:0034727">
    <property type="term" value="P:piecemeal microautophagy of the nucleus"/>
    <property type="evidence" value="ECO:0007669"/>
    <property type="project" value="TreeGrafter"/>
</dbReference>
<feature type="region of interest" description="Disordered" evidence="6">
    <location>
        <begin position="228"/>
        <end position="247"/>
    </location>
</feature>
<dbReference type="SUPFAM" id="SSF56112">
    <property type="entry name" value="Protein kinase-like (PK-like)"/>
    <property type="match status" value="1"/>
</dbReference>
<dbReference type="GO" id="GO:0010506">
    <property type="term" value="P:regulation of autophagy"/>
    <property type="evidence" value="ECO:0007669"/>
    <property type="project" value="InterPro"/>
</dbReference>
<dbReference type="GO" id="GO:0000045">
    <property type="term" value="P:autophagosome assembly"/>
    <property type="evidence" value="ECO:0007669"/>
    <property type="project" value="TreeGrafter"/>
</dbReference>
<evidence type="ECO:0000256" key="3">
    <source>
        <dbReference type="ARBA" id="ARBA00022777"/>
    </source>
</evidence>
<keyword evidence="4 5" id="KW-0067">ATP-binding</keyword>
<dbReference type="InterPro" id="IPR045269">
    <property type="entry name" value="Atg1-like"/>
</dbReference>
<dbReference type="GO" id="GO:0061709">
    <property type="term" value="P:reticulophagy"/>
    <property type="evidence" value="ECO:0007669"/>
    <property type="project" value="TreeGrafter"/>
</dbReference>
<dbReference type="Pfam" id="PF21127">
    <property type="entry name" value="ATG1-like_MIT2"/>
    <property type="match status" value="1"/>
</dbReference>
<dbReference type="SMART" id="SM00220">
    <property type="entry name" value="S_TKc"/>
    <property type="match status" value="1"/>
</dbReference>
<accession>A0AAV4EDK7</accession>
<dbReference type="PANTHER" id="PTHR24348:SF22">
    <property type="entry name" value="NON-SPECIFIC SERINE_THREONINE PROTEIN KINASE"/>
    <property type="match status" value="1"/>
</dbReference>
<feature type="compositionally biased region" description="Basic residues" evidence="6">
    <location>
        <begin position="572"/>
        <end position="584"/>
    </location>
</feature>
<gene>
    <name evidence="8" type="ORF">ElyMa_001787400</name>
</gene>
<dbReference type="GO" id="GO:0005524">
    <property type="term" value="F:ATP binding"/>
    <property type="evidence" value="ECO:0007669"/>
    <property type="project" value="UniProtKB-UniRule"/>
</dbReference>
<comment type="caution">
    <text evidence="8">The sequence shown here is derived from an EMBL/GenBank/DDBJ whole genome shotgun (WGS) entry which is preliminary data.</text>
</comment>
<name>A0AAV4EDK7_9GAST</name>
<dbReference type="Gene3D" id="1.10.510.10">
    <property type="entry name" value="Transferase(Phosphotransferase) domain 1"/>
    <property type="match status" value="1"/>
</dbReference>
<feature type="compositionally biased region" description="Low complexity" evidence="6">
    <location>
        <begin position="648"/>
        <end position="668"/>
    </location>
</feature>
<dbReference type="PROSITE" id="PS00107">
    <property type="entry name" value="PROTEIN_KINASE_ATP"/>
    <property type="match status" value="1"/>
</dbReference>
<dbReference type="FunFam" id="1.10.510.10:FF:000493">
    <property type="entry name" value="serine/threonine-protein kinase unc-51 isoform X2"/>
    <property type="match status" value="1"/>
</dbReference>
<dbReference type="GO" id="GO:0004674">
    <property type="term" value="F:protein serine/threonine kinase activity"/>
    <property type="evidence" value="ECO:0007669"/>
    <property type="project" value="InterPro"/>
</dbReference>
<dbReference type="GO" id="GO:0034045">
    <property type="term" value="C:phagophore assembly site membrane"/>
    <property type="evidence" value="ECO:0007669"/>
    <property type="project" value="TreeGrafter"/>
</dbReference>
<dbReference type="InterPro" id="IPR048941">
    <property type="entry name" value="ATG1-like_MIT2"/>
</dbReference>
<dbReference type="EMBL" id="BMAT01003629">
    <property type="protein sequence ID" value="GFR59168.1"/>
    <property type="molecule type" value="Genomic_DNA"/>
</dbReference>
<dbReference type="InterPro" id="IPR000719">
    <property type="entry name" value="Prot_kinase_dom"/>
</dbReference>
<feature type="region of interest" description="Disordered" evidence="6">
    <location>
        <begin position="789"/>
        <end position="811"/>
    </location>
</feature>
<feature type="region of interest" description="Disordered" evidence="6">
    <location>
        <begin position="285"/>
        <end position="376"/>
    </location>
</feature>
<dbReference type="PROSITE" id="PS00108">
    <property type="entry name" value="PROTEIN_KINASE_ST"/>
    <property type="match status" value="1"/>
</dbReference>
<evidence type="ECO:0000256" key="5">
    <source>
        <dbReference type="PROSITE-ProRule" id="PRU10141"/>
    </source>
</evidence>
<feature type="region of interest" description="Disordered" evidence="6">
    <location>
        <begin position="400"/>
        <end position="440"/>
    </location>
</feature>
<protein>
    <submittedName>
        <fullName evidence="8">Serine/threonine-protein kinase ULK2</fullName>
    </submittedName>
</protein>
<reference evidence="8 9" key="1">
    <citation type="journal article" date="2021" name="Elife">
        <title>Chloroplast acquisition without the gene transfer in kleptoplastic sea slugs, Plakobranchus ocellatus.</title>
        <authorList>
            <person name="Maeda T."/>
            <person name="Takahashi S."/>
            <person name="Yoshida T."/>
            <person name="Shimamura S."/>
            <person name="Takaki Y."/>
            <person name="Nagai Y."/>
            <person name="Toyoda A."/>
            <person name="Suzuki Y."/>
            <person name="Arimoto A."/>
            <person name="Ishii H."/>
            <person name="Satoh N."/>
            <person name="Nishiyama T."/>
            <person name="Hasebe M."/>
            <person name="Maruyama T."/>
            <person name="Minagawa J."/>
            <person name="Obokata J."/>
            <person name="Shigenobu S."/>
        </authorList>
    </citation>
    <scope>NUCLEOTIDE SEQUENCE [LARGE SCALE GENOMIC DNA]</scope>
</reference>
<proteinExistence type="predicted"/>
<evidence type="ECO:0000313" key="9">
    <source>
        <dbReference type="Proteomes" id="UP000762676"/>
    </source>
</evidence>
<dbReference type="Proteomes" id="UP000762676">
    <property type="component" value="Unassembled WGS sequence"/>
</dbReference>
<feature type="compositionally biased region" description="Low complexity" evidence="6">
    <location>
        <begin position="585"/>
        <end position="611"/>
    </location>
</feature>